<dbReference type="InterPro" id="IPR017853">
    <property type="entry name" value="GH"/>
</dbReference>
<dbReference type="PROSITE" id="PS51318">
    <property type="entry name" value="TAT"/>
    <property type="match status" value="1"/>
</dbReference>
<dbReference type="Gene3D" id="3.20.20.80">
    <property type="entry name" value="Glycosidases"/>
    <property type="match status" value="1"/>
</dbReference>
<protein>
    <recommendedName>
        <fullName evidence="2">DUF4434 domain-containing protein</fullName>
    </recommendedName>
</protein>
<keyword evidence="4" id="KW-1185">Reference proteome</keyword>
<sequence>MKTKTTRRNFCKSIGVTALGLGVAPELMAQLNGSAGIKPIEGSWFEFQHHSLAEGKYWNPTLAEFTANQWEYKIKEIAQSGIRYLVLLNTAIRDKTFYPSKFLPKHQLACEDPLEVVLSAADKYGIKFFVSNGFFGEWTKPAFLMQDKEVEKIRLRAMNEIAEKYGHHKSFYGWYYPNETGIQGHYDDFFINYVNSSSSEAAKLTPKAKTLIAPYGTRNVIADDRHQRQIEQLNVDFIAYQDEIGVEKTKVEESAGFFKSLYKLHKKAAKSRIWADVEVFQFEGQVYQSALLPAPAERVIRQLEAVSPYVEKIFIYQYMGLMNAPDSDAFAGHPNSTELYQTLQKNGFIK</sequence>
<evidence type="ECO:0000256" key="1">
    <source>
        <dbReference type="SAM" id="SignalP"/>
    </source>
</evidence>
<feature type="domain" description="DUF4434" evidence="2">
    <location>
        <begin position="40"/>
        <end position="327"/>
    </location>
</feature>
<dbReference type="AlphaFoldDB" id="A0A1M6E0D1"/>
<dbReference type="RefSeq" id="WP_083578105.1">
    <property type="nucleotide sequence ID" value="NZ_FQZE01000006.1"/>
</dbReference>
<dbReference type="SUPFAM" id="SSF51445">
    <property type="entry name" value="(Trans)glycosidases"/>
    <property type="match status" value="1"/>
</dbReference>
<dbReference type="STRING" id="1168035.SAMN05444280_1069"/>
<dbReference type="InterPro" id="IPR027849">
    <property type="entry name" value="DUF4434"/>
</dbReference>
<evidence type="ECO:0000313" key="3">
    <source>
        <dbReference type="EMBL" id="SHI78936.1"/>
    </source>
</evidence>
<gene>
    <name evidence="3" type="ORF">SAMN05444280_1069</name>
</gene>
<dbReference type="Proteomes" id="UP000184050">
    <property type="component" value="Unassembled WGS sequence"/>
</dbReference>
<evidence type="ECO:0000313" key="4">
    <source>
        <dbReference type="Proteomes" id="UP000184050"/>
    </source>
</evidence>
<dbReference type="Pfam" id="PF14488">
    <property type="entry name" value="DUF4434"/>
    <property type="match status" value="1"/>
</dbReference>
<organism evidence="3 4">
    <name type="scientific">Tangfeifania diversioriginum</name>
    <dbReference type="NCBI Taxonomy" id="1168035"/>
    <lineage>
        <taxon>Bacteria</taxon>
        <taxon>Pseudomonadati</taxon>
        <taxon>Bacteroidota</taxon>
        <taxon>Bacteroidia</taxon>
        <taxon>Marinilabiliales</taxon>
        <taxon>Prolixibacteraceae</taxon>
        <taxon>Tangfeifania</taxon>
    </lineage>
</organism>
<dbReference type="InterPro" id="IPR006311">
    <property type="entry name" value="TAT_signal"/>
</dbReference>
<proteinExistence type="predicted"/>
<reference evidence="3 4" key="1">
    <citation type="submission" date="2016-11" db="EMBL/GenBank/DDBJ databases">
        <authorList>
            <person name="Jaros S."/>
            <person name="Januszkiewicz K."/>
            <person name="Wedrychowicz H."/>
        </authorList>
    </citation>
    <scope>NUCLEOTIDE SEQUENCE [LARGE SCALE GENOMIC DNA]</scope>
    <source>
        <strain evidence="3 4">DSM 27063</strain>
    </source>
</reference>
<dbReference type="EMBL" id="FQZE01000006">
    <property type="protein sequence ID" value="SHI78936.1"/>
    <property type="molecule type" value="Genomic_DNA"/>
</dbReference>
<accession>A0A1M6E0D1</accession>
<name>A0A1M6E0D1_9BACT</name>
<feature type="signal peptide" evidence="1">
    <location>
        <begin position="1"/>
        <end position="29"/>
    </location>
</feature>
<evidence type="ECO:0000259" key="2">
    <source>
        <dbReference type="Pfam" id="PF14488"/>
    </source>
</evidence>
<dbReference type="OrthoDB" id="6044697at2"/>
<feature type="chain" id="PRO_5012070513" description="DUF4434 domain-containing protein" evidence="1">
    <location>
        <begin position="30"/>
        <end position="350"/>
    </location>
</feature>
<keyword evidence="1" id="KW-0732">Signal</keyword>